<evidence type="ECO:0000256" key="6">
    <source>
        <dbReference type="ARBA" id="ARBA00022729"/>
    </source>
</evidence>
<evidence type="ECO:0000256" key="4">
    <source>
        <dbReference type="ARBA" id="ARBA00022614"/>
    </source>
</evidence>
<evidence type="ECO:0000256" key="7">
    <source>
        <dbReference type="ARBA" id="ARBA00022737"/>
    </source>
</evidence>
<dbReference type="SUPFAM" id="SSF52058">
    <property type="entry name" value="L domain-like"/>
    <property type="match status" value="2"/>
</dbReference>
<evidence type="ECO:0000256" key="12">
    <source>
        <dbReference type="SAM" id="SignalP"/>
    </source>
</evidence>
<reference evidence="14" key="1">
    <citation type="submission" date="2018-02" db="EMBL/GenBank/DDBJ databases">
        <authorList>
            <person name="Cohen D.B."/>
            <person name="Kent A.D."/>
        </authorList>
    </citation>
    <scope>NUCLEOTIDE SEQUENCE</scope>
</reference>
<sequence length="460" mass="51004">MDSSLRLRAITLNLFLGLLITLATLDPTFCSGVSELHCIQSERQALLKIKQDLIDPSNRLASWAVDGNCCQWFGVVCNNLTGHVQELHLQSVPPPLLEFFQFKLNMKLKFKLMRGQCLEWLSSLHSLQQLDLSGVDLSKVSDLQHVTNKVTSLSDLCLSHCNISFIPTTPSVNSSSLTTLDLSFNNFGNTLIPFWVFGHQNLVSLNLSANGFQGPIPIHLRNMTSLRHLDLSHNDFNSSIPNWLYNFSHLEFLNLRVNQLQGTISNAIGNLTSAISIDLTSNELGGKDLLVVDGDTVDFERASLVIKGQVREYSTNLQLVRTLDLSKNYLSGEIPKEVTSLQGLQSLNFSFNILTGWIPENIGDMVSLESLDLSENQLSGHIPPSMSNLTFLSLLNLSMNHLTGKIPSSTQLQSLHESSFIGNELCGPPLTDNCTKMMQNPTLERKGAKIVVDVRWIGSM</sequence>
<evidence type="ECO:0000256" key="1">
    <source>
        <dbReference type="ARBA" id="ARBA00004251"/>
    </source>
</evidence>
<comment type="similarity">
    <text evidence="2">Belongs to the RLP family.</text>
</comment>
<evidence type="ECO:0000256" key="3">
    <source>
        <dbReference type="ARBA" id="ARBA00022475"/>
    </source>
</evidence>
<dbReference type="InterPro" id="IPR046956">
    <property type="entry name" value="RLP23-like"/>
</dbReference>
<dbReference type="AlphaFoldDB" id="A0A2N9IU81"/>
<feature type="signal peptide" evidence="12">
    <location>
        <begin position="1"/>
        <end position="30"/>
    </location>
</feature>
<dbReference type="InterPro" id="IPR001611">
    <property type="entry name" value="Leu-rich_rpt"/>
</dbReference>
<dbReference type="PANTHER" id="PTHR48063">
    <property type="entry name" value="LRR RECEPTOR-LIKE KINASE"/>
    <property type="match status" value="1"/>
</dbReference>
<dbReference type="EMBL" id="OIVN01006206">
    <property type="protein sequence ID" value="SPD27780.1"/>
    <property type="molecule type" value="Genomic_DNA"/>
</dbReference>
<proteinExistence type="inferred from homology"/>
<name>A0A2N9IU81_FAGSY</name>
<dbReference type="InterPro" id="IPR032675">
    <property type="entry name" value="LRR_dom_sf"/>
</dbReference>
<dbReference type="InterPro" id="IPR003591">
    <property type="entry name" value="Leu-rich_rpt_typical-subtyp"/>
</dbReference>
<keyword evidence="8" id="KW-1133">Transmembrane helix</keyword>
<dbReference type="FunFam" id="3.80.10.10:FF:000111">
    <property type="entry name" value="LRR receptor-like serine/threonine-protein kinase ERECTA"/>
    <property type="match status" value="1"/>
</dbReference>
<dbReference type="InterPro" id="IPR013210">
    <property type="entry name" value="LRR_N_plant-typ"/>
</dbReference>
<keyword evidence="11" id="KW-0325">Glycoprotein</keyword>
<keyword evidence="3" id="KW-1003">Cell membrane</keyword>
<organism evidence="14">
    <name type="scientific">Fagus sylvatica</name>
    <name type="common">Beechnut</name>
    <dbReference type="NCBI Taxonomy" id="28930"/>
    <lineage>
        <taxon>Eukaryota</taxon>
        <taxon>Viridiplantae</taxon>
        <taxon>Streptophyta</taxon>
        <taxon>Embryophyta</taxon>
        <taxon>Tracheophyta</taxon>
        <taxon>Spermatophyta</taxon>
        <taxon>Magnoliopsida</taxon>
        <taxon>eudicotyledons</taxon>
        <taxon>Gunneridae</taxon>
        <taxon>Pentapetalae</taxon>
        <taxon>rosids</taxon>
        <taxon>fabids</taxon>
        <taxon>Fagales</taxon>
        <taxon>Fagaceae</taxon>
        <taxon>Fagus</taxon>
    </lineage>
</organism>
<keyword evidence="5" id="KW-0812">Transmembrane</keyword>
<dbReference type="Pfam" id="PF08263">
    <property type="entry name" value="LRRNT_2"/>
    <property type="match status" value="1"/>
</dbReference>
<evidence type="ECO:0000256" key="9">
    <source>
        <dbReference type="ARBA" id="ARBA00023136"/>
    </source>
</evidence>
<dbReference type="PRINTS" id="PR00019">
    <property type="entry name" value="LEURICHRPT"/>
</dbReference>
<keyword evidence="10" id="KW-0675">Receptor</keyword>
<dbReference type="PANTHER" id="PTHR48063:SF98">
    <property type="entry name" value="LRR RECEPTOR-LIKE SERINE_THREONINE-PROTEIN KINASE FLS2"/>
    <property type="match status" value="1"/>
</dbReference>
<keyword evidence="9" id="KW-0472">Membrane</keyword>
<evidence type="ECO:0000256" key="11">
    <source>
        <dbReference type="ARBA" id="ARBA00023180"/>
    </source>
</evidence>
<keyword evidence="7" id="KW-0677">Repeat</keyword>
<evidence type="ECO:0000259" key="13">
    <source>
        <dbReference type="Pfam" id="PF08263"/>
    </source>
</evidence>
<dbReference type="SMART" id="SM00369">
    <property type="entry name" value="LRR_TYP"/>
    <property type="match status" value="5"/>
</dbReference>
<feature type="chain" id="PRO_5014673522" description="Leucine-rich repeat-containing N-terminal plant-type domain-containing protein" evidence="12">
    <location>
        <begin position="31"/>
        <end position="460"/>
    </location>
</feature>
<evidence type="ECO:0000313" key="14">
    <source>
        <dbReference type="EMBL" id="SPD27780.1"/>
    </source>
</evidence>
<feature type="domain" description="Leucine-rich repeat-containing N-terminal plant-type" evidence="13">
    <location>
        <begin position="40"/>
        <end position="78"/>
    </location>
</feature>
<evidence type="ECO:0000256" key="5">
    <source>
        <dbReference type="ARBA" id="ARBA00022692"/>
    </source>
</evidence>
<comment type="subcellular location">
    <subcellularLocation>
        <location evidence="1">Cell membrane</location>
        <topology evidence="1">Single-pass type I membrane protein</topology>
    </subcellularLocation>
</comment>
<dbReference type="Gene3D" id="3.80.10.10">
    <property type="entry name" value="Ribonuclease Inhibitor"/>
    <property type="match status" value="3"/>
</dbReference>
<dbReference type="PROSITE" id="PS51450">
    <property type="entry name" value="LRR"/>
    <property type="match status" value="1"/>
</dbReference>
<gene>
    <name evidence="14" type="ORF">FSB_LOCUS55662</name>
</gene>
<dbReference type="Pfam" id="PF13855">
    <property type="entry name" value="LRR_8"/>
    <property type="match status" value="1"/>
</dbReference>
<evidence type="ECO:0000256" key="10">
    <source>
        <dbReference type="ARBA" id="ARBA00023170"/>
    </source>
</evidence>
<evidence type="ECO:0000256" key="2">
    <source>
        <dbReference type="ARBA" id="ARBA00009592"/>
    </source>
</evidence>
<keyword evidence="6 12" id="KW-0732">Signal</keyword>
<dbReference type="FunFam" id="3.80.10.10:FF:000041">
    <property type="entry name" value="LRR receptor-like serine/threonine-protein kinase ERECTA"/>
    <property type="match status" value="1"/>
</dbReference>
<keyword evidence="4" id="KW-0433">Leucine-rich repeat</keyword>
<dbReference type="Pfam" id="PF00560">
    <property type="entry name" value="LRR_1"/>
    <property type="match status" value="4"/>
</dbReference>
<dbReference type="Pfam" id="PF13516">
    <property type="entry name" value="LRR_6"/>
    <property type="match status" value="1"/>
</dbReference>
<protein>
    <recommendedName>
        <fullName evidence="13">Leucine-rich repeat-containing N-terminal plant-type domain-containing protein</fullName>
    </recommendedName>
</protein>
<evidence type="ECO:0000256" key="8">
    <source>
        <dbReference type="ARBA" id="ARBA00022989"/>
    </source>
</evidence>
<accession>A0A2N9IU81</accession>
<dbReference type="GO" id="GO:0005886">
    <property type="term" value="C:plasma membrane"/>
    <property type="evidence" value="ECO:0007669"/>
    <property type="project" value="UniProtKB-SubCell"/>
</dbReference>